<keyword evidence="1" id="KW-0472">Membrane</keyword>
<dbReference type="Gene3D" id="6.10.140.1340">
    <property type="match status" value="1"/>
</dbReference>
<feature type="transmembrane region" description="Helical" evidence="1">
    <location>
        <begin position="139"/>
        <end position="162"/>
    </location>
</feature>
<evidence type="ECO:0000256" key="1">
    <source>
        <dbReference type="SAM" id="Phobius"/>
    </source>
</evidence>
<dbReference type="Proteomes" id="UP000069241">
    <property type="component" value="Chromosome"/>
</dbReference>
<dbReference type="KEGG" id="dfi:AXF13_01855"/>
<reference evidence="4" key="1">
    <citation type="submission" date="2016-02" db="EMBL/GenBank/DDBJ databases">
        <authorList>
            <person name="Holder M.E."/>
            <person name="Ajami N.J."/>
            <person name="Petrosino J.F."/>
        </authorList>
    </citation>
    <scope>NUCLEOTIDE SEQUENCE [LARGE SCALE GENOMIC DNA]</scope>
    <source>
        <strain evidence="4">CCUG 45958</strain>
    </source>
</reference>
<accession>A0A0X8JHW5</accession>
<name>A0A0X8JHW5_9BACT</name>
<dbReference type="SMART" id="SM00450">
    <property type="entry name" value="RHOD"/>
    <property type="match status" value="1"/>
</dbReference>
<proteinExistence type="predicted"/>
<dbReference type="Pfam" id="PF11127">
    <property type="entry name" value="YgaP-like_TM"/>
    <property type="match status" value="1"/>
</dbReference>
<dbReference type="RefSeq" id="WP_062251433.1">
    <property type="nucleotide sequence ID" value="NZ_CP014229.1"/>
</dbReference>
<evidence type="ECO:0000313" key="4">
    <source>
        <dbReference type="Proteomes" id="UP000069241"/>
    </source>
</evidence>
<gene>
    <name evidence="3" type="ORF">AXF13_01855</name>
</gene>
<dbReference type="SUPFAM" id="SSF52821">
    <property type="entry name" value="Rhodanese/Cell cycle control phosphatase"/>
    <property type="match status" value="1"/>
</dbReference>
<feature type="transmembrane region" description="Helical" evidence="1">
    <location>
        <begin position="115"/>
        <end position="133"/>
    </location>
</feature>
<evidence type="ECO:0000259" key="2">
    <source>
        <dbReference type="PROSITE" id="PS50206"/>
    </source>
</evidence>
<dbReference type="InterPro" id="IPR001763">
    <property type="entry name" value="Rhodanese-like_dom"/>
</dbReference>
<sequence>MLPVISPAETLQKLRDGKIRLVDIREPDEVNAVRVPGAEVAPLSVIKWTRLAPASPDLPIVFTCNSGNRTTKQSDLLEELAGGPALQMEGGVSTWAKQGLPVERGRQSMPLFRQIQIGAGALVLLGLAGVFVWPPMIWLSAFVGAGLVFAGVTGFCGLGLLLSAMPWNKK</sequence>
<protein>
    <submittedName>
        <fullName evidence="3">Rhodanese</fullName>
    </submittedName>
</protein>
<dbReference type="AlphaFoldDB" id="A0A0X8JHW5"/>
<evidence type="ECO:0000313" key="3">
    <source>
        <dbReference type="EMBL" id="AMD88961.1"/>
    </source>
</evidence>
<feature type="domain" description="Rhodanese" evidence="2">
    <location>
        <begin position="15"/>
        <end position="104"/>
    </location>
</feature>
<dbReference type="STRING" id="44742.AXF13_01855"/>
<dbReference type="Pfam" id="PF00581">
    <property type="entry name" value="Rhodanese"/>
    <property type="match status" value="1"/>
</dbReference>
<dbReference type="PROSITE" id="PS50206">
    <property type="entry name" value="RHODANESE_3"/>
    <property type="match status" value="1"/>
</dbReference>
<dbReference type="EMBL" id="CP014229">
    <property type="protein sequence ID" value="AMD88961.1"/>
    <property type="molecule type" value="Genomic_DNA"/>
</dbReference>
<keyword evidence="1" id="KW-1133">Transmembrane helix</keyword>
<keyword evidence="1" id="KW-0812">Transmembrane</keyword>
<dbReference type="Gene3D" id="3.40.250.10">
    <property type="entry name" value="Rhodanese-like domain"/>
    <property type="match status" value="1"/>
</dbReference>
<organism evidence="3 4">
    <name type="scientific">Desulfovibrio fairfieldensis</name>
    <dbReference type="NCBI Taxonomy" id="44742"/>
    <lineage>
        <taxon>Bacteria</taxon>
        <taxon>Pseudomonadati</taxon>
        <taxon>Thermodesulfobacteriota</taxon>
        <taxon>Desulfovibrionia</taxon>
        <taxon>Desulfovibrionales</taxon>
        <taxon>Desulfovibrionaceae</taxon>
        <taxon>Desulfovibrio</taxon>
    </lineage>
</organism>
<dbReference type="InterPro" id="IPR021309">
    <property type="entry name" value="YgaP-like_TM"/>
</dbReference>
<keyword evidence="4" id="KW-1185">Reference proteome</keyword>
<dbReference type="InterPro" id="IPR036873">
    <property type="entry name" value="Rhodanese-like_dom_sf"/>
</dbReference>